<keyword evidence="2" id="KW-0175">Coiled coil</keyword>
<evidence type="ECO:0008006" key="4">
    <source>
        <dbReference type="Google" id="ProtNLM"/>
    </source>
</evidence>
<evidence type="ECO:0000256" key="1">
    <source>
        <dbReference type="ARBA" id="ARBA00038211"/>
    </source>
</evidence>
<dbReference type="Gene3D" id="3.90.1200.10">
    <property type="match status" value="1"/>
</dbReference>
<dbReference type="CDD" id="cd05157">
    <property type="entry name" value="ETNK_euk"/>
    <property type="match status" value="1"/>
</dbReference>
<dbReference type="Gene3D" id="3.30.200.20">
    <property type="entry name" value="Phosphorylase Kinase, domain 1"/>
    <property type="match status" value="1"/>
</dbReference>
<dbReference type="GO" id="GO:0004103">
    <property type="term" value="F:choline kinase activity"/>
    <property type="evidence" value="ECO:0007669"/>
    <property type="project" value="TreeGrafter"/>
</dbReference>
<dbReference type="InterPro" id="IPR011009">
    <property type="entry name" value="Kinase-like_dom_sf"/>
</dbReference>
<protein>
    <recommendedName>
        <fullName evidence="4">Choline kinase N-terminal domain-containing protein</fullName>
    </recommendedName>
</protein>
<dbReference type="EMBL" id="EF676553">
    <property type="protein sequence ID" value="ABR16452.1"/>
    <property type="molecule type" value="mRNA"/>
</dbReference>
<dbReference type="PANTHER" id="PTHR22603:SF93">
    <property type="entry name" value="RE24176P"/>
    <property type="match status" value="1"/>
</dbReference>
<name>B8LLC2_PICSI</name>
<dbReference type="GO" id="GO:0005737">
    <property type="term" value="C:cytoplasm"/>
    <property type="evidence" value="ECO:0007669"/>
    <property type="project" value="TreeGrafter"/>
</dbReference>
<dbReference type="GO" id="GO:0004305">
    <property type="term" value="F:ethanolamine kinase activity"/>
    <property type="evidence" value="ECO:0007669"/>
    <property type="project" value="TreeGrafter"/>
</dbReference>
<evidence type="ECO:0000313" key="3">
    <source>
        <dbReference type="EMBL" id="ABR16452.1"/>
    </source>
</evidence>
<accession>B8LLC2</accession>
<dbReference type="SUPFAM" id="SSF56112">
    <property type="entry name" value="Protein kinase-like (PK-like)"/>
    <property type="match status" value="1"/>
</dbReference>
<dbReference type="GO" id="GO:0006646">
    <property type="term" value="P:phosphatidylethanolamine biosynthetic process"/>
    <property type="evidence" value="ECO:0007669"/>
    <property type="project" value="TreeGrafter"/>
</dbReference>
<sequence length="351" mass="40691">MASVECMNAVSAMDEPEYAEGNLPREAEIVLHSLALNWADVVDAKQLEITPLKGAMTNEVYQCNWKTRKGEKPRKALVRIYGEGVDLFFNRENEIRTFECMSRLGQGPRLLGRFPEGRIEEFLNARTLSAPDLRCPEISAQIAAKLREFHQLDVPGPRKPKLWTRLRDWVKTALAVCPKIEAAEFQLDCMEEEVDNLEKLLSREDETIGFCHNDLQYGNIMLHEEDKSLTIIDYEYSSYNPVAYDIANHFCEMAANYHTDTPHILDYSKYPDFEERQRFVKEYLKSSGEMESDRVGQLLEDVEKYALASHLLWGLWGVISDHVNNIEFDYIDYARQRFQQYQLSKSLLLNV</sequence>
<reference evidence="3" key="1">
    <citation type="submission" date="2007-06" db="EMBL/GenBank/DDBJ databases">
        <title>Full length cDNA sequences from Sitka Spruce (Picea sitchensis).</title>
        <authorList>
            <person name="Ralph S.G."/>
            <person name="Chun H.E."/>
            <person name="Liao N."/>
            <person name="Ali J."/>
            <person name="Reid K."/>
            <person name="Kolosova N."/>
            <person name="Cooper N."/>
            <person name="Cullis C."/>
            <person name="Jancsik S."/>
            <person name="Moore R."/>
            <person name="Mayo M."/>
            <person name="Wagner S."/>
            <person name="Holt R.A."/>
            <person name="Jones S.J.M."/>
            <person name="Marra M.A."/>
            <person name="Ritland C.E."/>
            <person name="Ritland K."/>
            <person name="Bohlmann J."/>
        </authorList>
    </citation>
    <scope>NUCLEOTIDE SEQUENCE</scope>
    <source>
        <tissue evidence="3">Green portion of the leader tissue</tissue>
    </source>
</reference>
<evidence type="ECO:0000256" key="2">
    <source>
        <dbReference type="SAM" id="Coils"/>
    </source>
</evidence>
<comment type="similarity">
    <text evidence="1">Belongs to the choline/ethanolamine kinase family.</text>
</comment>
<feature type="coiled-coil region" evidence="2">
    <location>
        <begin position="180"/>
        <end position="207"/>
    </location>
</feature>
<dbReference type="PANTHER" id="PTHR22603">
    <property type="entry name" value="CHOLINE/ETHANOALAMINE KINASE"/>
    <property type="match status" value="1"/>
</dbReference>
<proteinExistence type="evidence at transcript level"/>
<organism evidence="3">
    <name type="scientific">Picea sitchensis</name>
    <name type="common">Sitka spruce</name>
    <name type="synonym">Pinus sitchensis</name>
    <dbReference type="NCBI Taxonomy" id="3332"/>
    <lineage>
        <taxon>Eukaryota</taxon>
        <taxon>Viridiplantae</taxon>
        <taxon>Streptophyta</taxon>
        <taxon>Embryophyta</taxon>
        <taxon>Tracheophyta</taxon>
        <taxon>Spermatophyta</taxon>
        <taxon>Pinopsida</taxon>
        <taxon>Pinidae</taxon>
        <taxon>Conifers I</taxon>
        <taxon>Pinales</taxon>
        <taxon>Pinaceae</taxon>
        <taxon>Picea</taxon>
    </lineage>
</organism>
<dbReference type="AlphaFoldDB" id="B8LLC2"/>
<dbReference type="Pfam" id="PF01633">
    <property type="entry name" value="Choline_kinase"/>
    <property type="match status" value="1"/>
</dbReference>